<dbReference type="Proteomes" id="UP000799440">
    <property type="component" value="Unassembled WGS sequence"/>
</dbReference>
<accession>A0A6A6UUD2</accession>
<feature type="compositionally biased region" description="Polar residues" evidence="1">
    <location>
        <begin position="180"/>
        <end position="190"/>
    </location>
</feature>
<reference evidence="2" key="1">
    <citation type="journal article" date="2020" name="Stud. Mycol.">
        <title>101 Dothideomycetes genomes: a test case for predicting lifestyles and emergence of pathogens.</title>
        <authorList>
            <person name="Haridas S."/>
            <person name="Albert R."/>
            <person name="Binder M."/>
            <person name="Bloem J."/>
            <person name="Labutti K."/>
            <person name="Salamov A."/>
            <person name="Andreopoulos B."/>
            <person name="Baker S."/>
            <person name="Barry K."/>
            <person name="Bills G."/>
            <person name="Bluhm B."/>
            <person name="Cannon C."/>
            <person name="Castanera R."/>
            <person name="Culley D."/>
            <person name="Daum C."/>
            <person name="Ezra D."/>
            <person name="Gonzalez J."/>
            <person name="Henrissat B."/>
            <person name="Kuo A."/>
            <person name="Liang C."/>
            <person name="Lipzen A."/>
            <person name="Lutzoni F."/>
            <person name="Magnuson J."/>
            <person name="Mondo S."/>
            <person name="Nolan M."/>
            <person name="Ohm R."/>
            <person name="Pangilinan J."/>
            <person name="Park H.-J."/>
            <person name="Ramirez L."/>
            <person name="Alfaro M."/>
            <person name="Sun H."/>
            <person name="Tritt A."/>
            <person name="Yoshinaga Y."/>
            <person name="Zwiers L.-H."/>
            <person name="Turgeon B."/>
            <person name="Goodwin S."/>
            <person name="Spatafora J."/>
            <person name="Crous P."/>
            <person name="Grigoriev I."/>
        </authorList>
    </citation>
    <scope>NUCLEOTIDE SEQUENCE</scope>
    <source>
        <strain evidence="2">CBS 119925</strain>
    </source>
</reference>
<dbReference type="PANTHER" id="PTHR40635">
    <property type="match status" value="1"/>
</dbReference>
<dbReference type="OrthoDB" id="5374757at2759"/>
<dbReference type="PANTHER" id="PTHR40635:SF1">
    <property type="match status" value="1"/>
</dbReference>
<feature type="compositionally biased region" description="Polar residues" evidence="1">
    <location>
        <begin position="112"/>
        <end position="126"/>
    </location>
</feature>
<keyword evidence="3" id="KW-1185">Reference proteome</keyword>
<dbReference type="AlphaFoldDB" id="A0A6A6UUD2"/>
<proteinExistence type="predicted"/>
<protein>
    <submittedName>
        <fullName evidence="2">Uncharacterized protein</fullName>
    </submittedName>
</protein>
<name>A0A6A6UUD2_9PLEO</name>
<dbReference type="EMBL" id="MU006620">
    <property type="protein sequence ID" value="KAF2741912.1"/>
    <property type="molecule type" value="Genomic_DNA"/>
</dbReference>
<evidence type="ECO:0000313" key="2">
    <source>
        <dbReference type="EMBL" id="KAF2741912.1"/>
    </source>
</evidence>
<evidence type="ECO:0000313" key="3">
    <source>
        <dbReference type="Proteomes" id="UP000799440"/>
    </source>
</evidence>
<feature type="region of interest" description="Disordered" evidence="1">
    <location>
        <begin position="104"/>
        <end position="205"/>
    </location>
</feature>
<evidence type="ECO:0000256" key="1">
    <source>
        <dbReference type="SAM" id="MobiDB-lite"/>
    </source>
</evidence>
<sequence length="288" mass="32289">MAPLRRYLRITKHSVLEVRIYLERPSDAETWLIRRDNPALPRVIKAIRPFVLPKLREENERAQGRGGSKGKKKGVKDVVVEDDFEVSIFLTDLSARHSVMTKNKVAKDKPRIQSNSGKLTGWLTTNSHEDSMNVSGAEDQPVVLREESEDEVALQDIPEVSAEQGRGKRRRTTSAVEVISSESDSDTSFQPEAPPPSKRARRTRWRLDDTAAEELDADAQEDKKKLMLNTSYDGFTIYGRILCLIVKRKGPRAHPPGGKGATSSQQMLENWVSTQAAAEQVDNDDENG</sequence>
<gene>
    <name evidence="2" type="ORF">M011DRAFT_497837</name>
</gene>
<organism evidence="2 3">
    <name type="scientific">Sporormia fimetaria CBS 119925</name>
    <dbReference type="NCBI Taxonomy" id="1340428"/>
    <lineage>
        <taxon>Eukaryota</taxon>
        <taxon>Fungi</taxon>
        <taxon>Dikarya</taxon>
        <taxon>Ascomycota</taxon>
        <taxon>Pezizomycotina</taxon>
        <taxon>Dothideomycetes</taxon>
        <taxon>Pleosporomycetidae</taxon>
        <taxon>Pleosporales</taxon>
        <taxon>Sporormiaceae</taxon>
        <taxon>Sporormia</taxon>
    </lineage>
</organism>